<dbReference type="InterPro" id="IPR006034">
    <property type="entry name" value="Asparaginase/glutaminase-like"/>
</dbReference>
<dbReference type="PRINTS" id="PR00139">
    <property type="entry name" value="ASNGLNASE"/>
</dbReference>
<dbReference type="KEGG" id="tli:Tlie_1431"/>
<gene>
    <name evidence="7" type="ordered locus">Tlie_1431</name>
</gene>
<feature type="domain" description="L-asparaginase N-terminal" evidence="5">
    <location>
        <begin position="6"/>
        <end position="195"/>
    </location>
</feature>
<dbReference type="SFLD" id="SFLDS00057">
    <property type="entry name" value="Glutaminase/Asparaginase"/>
    <property type="match status" value="1"/>
</dbReference>
<dbReference type="PIRSF" id="PIRSF001220">
    <property type="entry name" value="L-ASNase_gatD"/>
    <property type="match status" value="1"/>
</dbReference>
<dbReference type="GO" id="GO:0006528">
    <property type="term" value="P:asparagine metabolic process"/>
    <property type="evidence" value="ECO:0007669"/>
    <property type="project" value="InterPro"/>
</dbReference>
<dbReference type="OrthoDB" id="9788068at2"/>
<dbReference type="CDD" id="cd08964">
    <property type="entry name" value="L-asparaginase_II"/>
    <property type="match status" value="1"/>
</dbReference>
<dbReference type="InterPro" id="IPR004550">
    <property type="entry name" value="AsnASE_II"/>
</dbReference>
<dbReference type="PANTHER" id="PTHR11707">
    <property type="entry name" value="L-ASPARAGINASE"/>
    <property type="match status" value="1"/>
</dbReference>
<dbReference type="PANTHER" id="PTHR11707:SF28">
    <property type="entry name" value="60 KDA LYSOPHOSPHOLIPASE"/>
    <property type="match status" value="1"/>
</dbReference>
<dbReference type="PIRSF" id="PIRSF500176">
    <property type="entry name" value="L_ASNase"/>
    <property type="match status" value="1"/>
</dbReference>
<dbReference type="HOGENOM" id="CLU_019134_1_0_0"/>
<dbReference type="SUPFAM" id="SSF53774">
    <property type="entry name" value="Glutaminase/Asparaginase"/>
    <property type="match status" value="1"/>
</dbReference>
<dbReference type="AlphaFoldDB" id="G7V6W8"/>
<reference evidence="7 8" key="2">
    <citation type="journal article" date="2012" name="Stand. Genomic Sci.">
        <title>Genome sequence of the moderately thermophilic, amino-acid-degrading and sulfur-reducing bacterium Thermovirga lienii type strain (Cas60314(T)).</title>
        <authorList>
            <person name="Goker M."/>
            <person name="Saunders E."/>
            <person name="Lapidus A."/>
            <person name="Nolan M."/>
            <person name="Lucas S."/>
            <person name="Hammon N."/>
            <person name="Deshpande S."/>
            <person name="Cheng J.F."/>
            <person name="Han C."/>
            <person name="Tapia R."/>
            <person name="Goodwin L.A."/>
            <person name="Pitluck S."/>
            <person name="Liolios K."/>
            <person name="Mavromatis K."/>
            <person name="Pagani I."/>
            <person name="Ivanova N."/>
            <person name="Mikhailova N."/>
            <person name="Pati A."/>
            <person name="Chen A."/>
            <person name="Palaniappan K."/>
            <person name="Land M."/>
            <person name="Chang Y.J."/>
            <person name="Jeffries C.D."/>
            <person name="Brambilla E.M."/>
            <person name="Rohde M."/>
            <person name="Spring S."/>
            <person name="Detter J.C."/>
            <person name="Woyke T."/>
            <person name="Bristow J."/>
            <person name="Eisen J.A."/>
            <person name="Markowitz V."/>
            <person name="Hugenholtz P."/>
            <person name="Kyrpides N.C."/>
            <person name="Klenk H.P."/>
        </authorList>
    </citation>
    <scope>NUCLEOTIDE SEQUENCE [LARGE SCALE GENOMIC DNA]</scope>
    <source>
        <strain evidence="8">ATCC BAA-1197 / DSM 17291 / Cas60314</strain>
    </source>
</reference>
<sequence>MSKRGKIAFVGTGGTISMSYNDRQGGFIPTETANSILGAVPDNYKENLEIIDWGHQPSSHYTIRMTVDLVQLLKKLVQDGINGIVVASGTDALEEMAYLTDLLWPYPQPVIFTGSMLPIGVPGSEAASNLIQSLVAASCERLWGMGVLACLQDQLFAASEVAKEIGHRKDAFYAPGRGPIAEFVDGKIYVIRQPKRPPFLGHDINPAGKIAVLWATLGGGEEILSCIAECCDLDGIVLAGFGAGNVPPSWIKHLKPLIKKGLPVVITSRCHRGHTSIQYAYEGSTKKLLEMGVYDGGWLRPHQARLRLAVALGAGLKGETLQKYLRDEL</sequence>
<feature type="binding site" evidence="4">
    <location>
        <position position="58"/>
    </location>
    <ligand>
        <name>substrate</name>
    </ligand>
</feature>
<dbReference type="Gene3D" id="3.40.50.40">
    <property type="match status" value="1"/>
</dbReference>
<dbReference type="PROSITE" id="PS51732">
    <property type="entry name" value="ASN_GLN_ASE_3"/>
    <property type="match status" value="1"/>
</dbReference>
<dbReference type="Pfam" id="PF00710">
    <property type="entry name" value="Asparaginase"/>
    <property type="match status" value="1"/>
</dbReference>
<evidence type="ECO:0000256" key="1">
    <source>
        <dbReference type="ARBA" id="ARBA00010518"/>
    </source>
</evidence>
<evidence type="ECO:0000259" key="6">
    <source>
        <dbReference type="Pfam" id="PF17763"/>
    </source>
</evidence>
<dbReference type="Gene3D" id="3.40.50.1170">
    <property type="entry name" value="L-asparaginase, N-terminal domain"/>
    <property type="match status" value="1"/>
</dbReference>
<proteinExistence type="inferred from homology"/>
<dbReference type="InterPro" id="IPR027474">
    <property type="entry name" value="L-asparaginase_N"/>
</dbReference>
<accession>G7V6W8</accession>
<evidence type="ECO:0000259" key="5">
    <source>
        <dbReference type="Pfam" id="PF00710"/>
    </source>
</evidence>
<dbReference type="Pfam" id="PF17763">
    <property type="entry name" value="Asparaginase_C"/>
    <property type="match status" value="1"/>
</dbReference>
<dbReference type="InterPro" id="IPR027473">
    <property type="entry name" value="L-asparaginase_C"/>
</dbReference>
<dbReference type="InterPro" id="IPR037152">
    <property type="entry name" value="L-asparaginase_N_sf"/>
</dbReference>
<keyword evidence="2" id="KW-0378">Hydrolase</keyword>
<dbReference type="GO" id="GO:0004067">
    <property type="term" value="F:asparaginase activity"/>
    <property type="evidence" value="ECO:0007669"/>
    <property type="project" value="UniProtKB-UniRule"/>
</dbReference>
<evidence type="ECO:0000313" key="7">
    <source>
        <dbReference type="EMBL" id="AER67157.1"/>
    </source>
</evidence>
<dbReference type="EMBL" id="CP003096">
    <property type="protein sequence ID" value="AER67157.1"/>
    <property type="molecule type" value="Genomic_DNA"/>
</dbReference>
<feature type="binding site" evidence="4">
    <location>
        <begin position="90"/>
        <end position="91"/>
    </location>
    <ligand>
        <name>substrate</name>
    </ligand>
</feature>
<protein>
    <submittedName>
        <fullName evidence="7">Asparaginase/glutaminase</fullName>
    </submittedName>
</protein>
<evidence type="ECO:0000256" key="3">
    <source>
        <dbReference type="PIRSR" id="PIRSR001220-1"/>
    </source>
</evidence>
<evidence type="ECO:0000313" key="8">
    <source>
        <dbReference type="Proteomes" id="UP000005868"/>
    </source>
</evidence>
<dbReference type="InterPro" id="IPR040919">
    <property type="entry name" value="Asparaginase_C"/>
</dbReference>
<feature type="domain" description="Asparaginase/glutaminase C-terminal" evidence="6">
    <location>
        <begin position="209"/>
        <end position="324"/>
    </location>
</feature>
<feature type="active site" description="O-isoaspartyl threonine intermediate" evidence="3">
    <location>
        <position position="15"/>
    </location>
</feature>
<reference evidence="8" key="1">
    <citation type="submission" date="2011-10" db="EMBL/GenBank/DDBJ databases">
        <title>The complete genome of chromosome of Thermovirga lienii DSM 17291.</title>
        <authorList>
            <consortium name="US DOE Joint Genome Institute (JGI-PGF)"/>
            <person name="Lucas S."/>
            <person name="Copeland A."/>
            <person name="Lapidus A."/>
            <person name="Glavina del Rio T."/>
            <person name="Dalin E."/>
            <person name="Tice H."/>
            <person name="Bruce D."/>
            <person name="Goodwin L."/>
            <person name="Pitluck S."/>
            <person name="Peters L."/>
            <person name="Mikhailova N."/>
            <person name="Saunders E."/>
            <person name="Kyrpides N."/>
            <person name="Mavromatis K."/>
            <person name="Ivanova N."/>
            <person name="Last F.I."/>
            <person name="Brettin T."/>
            <person name="Detter J.C."/>
            <person name="Han C."/>
            <person name="Larimer F."/>
            <person name="Land M."/>
            <person name="Hauser L."/>
            <person name="Markowitz V."/>
            <person name="Cheng J.-F."/>
            <person name="Hugenholtz P."/>
            <person name="Woyke T."/>
            <person name="Wu D."/>
            <person name="Spring S."/>
            <person name="Schroeder M."/>
            <person name="Brambilla E.-M."/>
            <person name="Klenk H.-P."/>
            <person name="Eisen J.A."/>
        </authorList>
    </citation>
    <scope>NUCLEOTIDE SEQUENCE [LARGE SCALE GENOMIC DNA]</scope>
    <source>
        <strain evidence="8">ATCC BAA-1197 / DSM 17291 / Cas60314</strain>
    </source>
</reference>
<keyword evidence="8" id="KW-1185">Reference proteome</keyword>
<name>G7V6W8_THELD</name>
<comment type="similarity">
    <text evidence="1">Belongs to the asparaginase 1 family.</text>
</comment>
<dbReference type="Proteomes" id="UP000005868">
    <property type="component" value="Chromosome"/>
</dbReference>
<dbReference type="STRING" id="580340.Tlie_1431"/>
<evidence type="ECO:0000256" key="4">
    <source>
        <dbReference type="PIRSR" id="PIRSR001220-2"/>
    </source>
</evidence>
<dbReference type="InterPro" id="IPR036152">
    <property type="entry name" value="Asp/glu_Ase-like_sf"/>
</dbReference>
<organism evidence="7 8">
    <name type="scientific">Thermovirga lienii (strain ATCC BAA-1197 / DSM 17291 / Cas60314)</name>
    <dbReference type="NCBI Taxonomy" id="580340"/>
    <lineage>
        <taxon>Bacteria</taxon>
        <taxon>Thermotogati</taxon>
        <taxon>Synergistota</taxon>
        <taxon>Synergistia</taxon>
        <taxon>Synergistales</taxon>
        <taxon>Thermovirgaceae</taxon>
        <taxon>Thermovirga</taxon>
    </lineage>
</organism>
<dbReference type="eggNOG" id="COG0252">
    <property type="taxonomic scope" value="Bacteria"/>
</dbReference>
<dbReference type="SMART" id="SM00870">
    <property type="entry name" value="Asparaginase"/>
    <property type="match status" value="1"/>
</dbReference>
<evidence type="ECO:0000256" key="2">
    <source>
        <dbReference type="ARBA" id="ARBA00022801"/>
    </source>
</evidence>